<dbReference type="InterPro" id="IPR043426">
    <property type="entry name" value="MltB-like"/>
</dbReference>
<dbReference type="Pfam" id="PF13406">
    <property type="entry name" value="SLT_2"/>
    <property type="match status" value="1"/>
</dbReference>
<dbReference type="PANTHER" id="PTHR30163">
    <property type="entry name" value="MEMBRANE-BOUND LYTIC MUREIN TRANSGLYCOSYLASE B"/>
    <property type="match status" value="1"/>
</dbReference>
<accession>A0A520MWT9</accession>
<feature type="domain" description="Transglycosylase SLT" evidence="1">
    <location>
        <begin position="20"/>
        <end position="317"/>
    </location>
</feature>
<comment type="caution">
    <text evidence="2">The sequence shown here is derived from an EMBL/GenBank/DDBJ whole genome shotgun (WGS) entry which is preliminary data.</text>
</comment>
<evidence type="ECO:0000313" key="2">
    <source>
        <dbReference type="EMBL" id="RZO25697.1"/>
    </source>
</evidence>
<dbReference type="InterPro" id="IPR023346">
    <property type="entry name" value="Lysozyme-like_dom_sf"/>
</dbReference>
<gene>
    <name evidence="2" type="ORF">EVA92_04670</name>
</gene>
<dbReference type="SUPFAM" id="SSF53955">
    <property type="entry name" value="Lysozyme-like"/>
    <property type="match status" value="1"/>
</dbReference>
<reference evidence="2 3" key="1">
    <citation type="submission" date="2019-02" db="EMBL/GenBank/DDBJ databases">
        <title>Prokaryotic population dynamics and viral predation in marine succession experiment using metagenomics: the confinement effect.</title>
        <authorList>
            <person name="Haro-Moreno J.M."/>
            <person name="Rodriguez-Valera F."/>
            <person name="Lopez-Perez M."/>
        </authorList>
    </citation>
    <scope>NUCLEOTIDE SEQUENCE [LARGE SCALE GENOMIC DNA]</scope>
    <source>
        <strain evidence="2">MED-G159</strain>
    </source>
</reference>
<sequence>MRIIILIIVPFLTFSDISEREDVKQFIFDTAKNTALSEEEVKNYLSNAVILQRVIRSRDNQPETKFSWNRYRKIFLKQQRIKDGADFLVKYSDLFDKIENDYGVSKFYIASIIGAETNFGKNLGSLNPLDAISTLAFESNSKFWQKELVQLLLLSKEYQLSPKDMKSSWAGALGLGQFIPSSYLAYGVDYDQDGKVDMTNSLEDGIASVANYLKVHGWKSGKIPVESFEINEKFLDFNEDQINSYNFPYKVNNFRTRINSEEMKRMELTNSNFEGKATPLFVIEGNETMLYLGFDNFIVITKYNRSSYYALVIHQLAIAISKEFYERN</sequence>
<evidence type="ECO:0000313" key="3">
    <source>
        <dbReference type="Proteomes" id="UP000315825"/>
    </source>
</evidence>
<dbReference type="GO" id="GO:0008933">
    <property type="term" value="F:peptidoglycan lytic transglycosylase activity"/>
    <property type="evidence" value="ECO:0007669"/>
    <property type="project" value="TreeGrafter"/>
</dbReference>
<evidence type="ECO:0000259" key="1">
    <source>
        <dbReference type="Pfam" id="PF13406"/>
    </source>
</evidence>
<proteinExistence type="predicted"/>
<dbReference type="InterPro" id="IPR031304">
    <property type="entry name" value="SLT_2"/>
</dbReference>
<dbReference type="Gene3D" id="1.10.530.10">
    <property type="match status" value="1"/>
</dbReference>
<dbReference type="CDD" id="cd13399">
    <property type="entry name" value="Slt35-like"/>
    <property type="match status" value="1"/>
</dbReference>
<dbReference type="Proteomes" id="UP000315825">
    <property type="component" value="Unassembled WGS sequence"/>
</dbReference>
<protein>
    <submittedName>
        <fullName evidence="2">Lytic murein transglycosylase</fullName>
    </submittedName>
</protein>
<organism evidence="2 3">
    <name type="scientific">SAR86 cluster bacterium</name>
    <dbReference type="NCBI Taxonomy" id="2030880"/>
    <lineage>
        <taxon>Bacteria</taxon>
        <taxon>Pseudomonadati</taxon>
        <taxon>Pseudomonadota</taxon>
        <taxon>Gammaproteobacteria</taxon>
        <taxon>SAR86 cluster</taxon>
    </lineage>
</organism>
<dbReference type="Gene3D" id="1.10.8.350">
    <property type="entry name" value="Bacterial muramidase"/>
    <property type="match status" value="1"/>
</dbReference>
<name>A0A520MWT9_9GAMM</name>
<dbReference type="PANTHER" id="PTHR30163:SF9">
    <property type="entry name" value="MEMBRANE-BOUND LYTIC MUREIN TRANSGLYCOSYLASE B"/>
    <property type="match status" value="1"/>
</dbReference>
<dbReference type="GO" id="GO:0009253">
    <property type="term" value="P:peptidoglycan catabolic process"/>
    <property type="evidence" value="ECO:0007669"/>
    <property type="project" value="TreeGrafter"/>
</dbReference>
<dbReference type="AlphaFoldDB" id="A0A520MWT9"/>
<dbReference type="EMBL" id="SHBE01000012">
    <property type="protein sequence ID" value="RZO25697.1"/>
    <property type="molecule type" value="Genomic_DNA"/>
</dbReference>